<reference evidence="1" key="1">
    <citation type="submission" date="2017-07" db="EMBL/GenBank/DDBJ databases">
        <authorList>
            <person name="Mikheyev A."/>
            <person name="Grau M."/>
        </authorList>
    </citation>
    <scope>NUCLEOTIDE SEQUENCE</scope>
    <source>
        <tissue evidence="1">Venom_gland</tissue>
    </source>
</reference>
<name>A0A2D4JKK1_MICLE</name>
<protein>
    <submittedName>
        <fullName evidence="1">Uncharacterized protein</fullName>
    </submittedName>
</protein>
<evidence type="ECO:0000313" key="1">
    <source>
        <dbReference type="EMBL" id="LAA96934.1"/>
    </source>
</evidence>
<organism evidence="1">
    <name type="scientific">Micrurus lemniscatus lemniscatus</name>
    <dbReference type="NCBI Taxonomy" id="129467"/>
    <lineage>
        <taxon>Eukaryota</taxon>
        <taxon>Metazoa</taxon>
        <taxon>Chordata</taxon>
        <taxon>Craniata</taxon>
        <taxon>Vertebrata</taxon>
        <taxon>Euteleostomi</taxon>
        <taxon>Lepidosauria</taxon>
        <taxon>Squamata</taxon>
        <taxon>Bifurcata</taxon>
        <taxon>Unidentata</taxon>
        <taxon>Episquamata</taxon>
        <taxon>Toxicofera</taxon>
        <taxon>Serpentes</taxon>
        <taxon>Colubroidea</taxon>
        <taxon>Elapidae</taxon>
        <taxon>Elapinae</taxon>
        <taxon>Micrurus</taxon>
    </lineage>
</organism>
<dbReference type="AlphaFoldDB" id="A0A2D4JKK1"/>
<dbReference type="EMBL" id="IACK01204818">
    <property type="protein sequence ID" value="LAA96934.1"/>
    <property type="molecule type" value="Transcribed_RNA"/>
</dbReference>
<reference evidence="1" key="2">
    <citation type="submission" date="2017-11" db="EMBL/GenBank/DDBJ databases">
        <title>Coralsnake Venomics: Analyses of Venom Gland Transcriptomes and Proteomes of Six Brazilian Taxa.</title>
        <authorList>
            <person name="Aird S.D."/>
            <person name="Jorge da Silva N."/>
            <person name="Qiu L."/>
            <person name="Villar-Briones A."/>
            <person name="Aparecida-Saddi V."/>
            <person name="Campos-Telles M.P."/>
            <person name="Grau M."/>
            <person name="Mikheyev A.S."/>
        </authorList>
    </citation>
    <scope>NUCLEOTIDE SEQUENCE</scope>
    <source>
        <tissue evidence="1">Venom_gland</tissue>
    </source>
</reference>
<accession>A0A2D4JKK1</accession>
<sequence>MIQIQNFIRDLSNQNQTDFSDPICFSIKKSNWLCTSTVELLLSIYCQSSLLYYVCLKTYLPVGNYTWRGEREAHSLLMPNGLDNYFSTWMGRRIEICRNRMWKKEKNKNKEIV</sequence>
<proteinExistence type="predicted"/>